<dbReference type="GO" id="GO:0006364">
    <property type="term" value="P:rRNA processing"/>
    <property type="evidence" value="ECO:0007669"/>
    <property type="project" value="UniProtKB-KW"/>
</dbReference>
<comment type="subcellular location">
    <subcellularLocation>
        <location evidence="1">Nucleus</location>
        <location evidence="1">Nucleolus</location>
    </subcellularLocation>
</comment>
<gene>
    <name evidence="9" type="ORF">J5N97_029089</name>
</gene>
<dbReference type="Gene3D" id="3.40.50.1010">
    <property type="entry name" value="5'-nuclease"/>
    <property type="match status" value="1"/>
</dbReference>
<evidence type="ECO:0000256" key="1">
    <source>
        <dbReference type="ARBA" id="ARBA00004604"/>
    </source>
</evidence>
<dbReference type="Pfam" id="PF04900">
    <property type="entry name" value="Fcf1"/>
    <property type="match status" value="1"/>
</dbReference>
<reference evidence="9" key="2">
    <citation type="journal article" date="2022" name="Hortic Res">
        <title>The genome of Dioscorea zingiberensis sheds light on the biosynthesis, origin and evolution of the medicinally important diosgenin saponins.</title>
        <authorList>
            <person name="Li Y."/>
            <person name="Tan C."/>
            <person name="Li Z."/>
            <person name="Guo J."/>
            <person name="Li S."/>
            <person name="Chen X."/>
            <person name="Wang C."/>
            <person name="Dai X."/>
            <person name="Yang H."/>
            <person name="Song W."/>
            <person name="Hou L."/>
            <person name="Xu J."/>
            <person name="Tong Z."/>
            <person name="Xu A."/>
            <person name="Yuan X."/>
            <person name="Wang W."/>
            <person name="Yang Q."/>
            <person name="Chen L."/>
            <person name="Sun Z."/>
            <person name="Wang K."/>
            <person name="Pan B."/>
            <person name="Chen J."/>
            <person name="Bao Y."/>
            <person name="Liu F."/>
            <person name="Qi X."/>
            <person name="Gang D.R."/>
            <person name="Wen J."/>
            <person name="Li J."/>
        </authorList>
    </citation>
    <scope>NUCLEOTIDE SEQUENCE</scope>
    <source>
        <strain evidence="9">Dzin_1.0</strain>
    </source>
</reference>
<comment type="function">
    <text evidence="5">Involved in rRNA-processing and ribosome biogenesis.</text>
</comment>
<dbReference type="InterPro" id="IPR029060">
    <property type="entry name" value="PIN-like_dom_sf"/>
</dbReference>
<dbReference type="Pfam" id="PF24779">
    <property type="entry name" value="UTP23_sensor"/>
    <property type="match status" value="1"/>
</dbReference>
<dbReference type="SUPFAM" id="SSF88723">
    <property type="entry name" value="PIN domain-like"/>
    <property type="match status" value="1"/>
</dbReference>
<evidence type="ECO:0000256" key="4">
    <source>
        <dbReference type="ARBA" id="ARBA00023242"/>
    </source>
</evidence>
<evidence type="ECO:0000256" key="6">
    <source>
        <dbReference type="ARBA" id="ARBA00038503"/>
    </source>
</evidence>
<evidence type="ECO:0000313" key="9">
    <source>
        <dbReference type="EMBL" id="KAJ0963967.1"/>
    </source>
</evidence>
<evidence type="ECO:0000313" key="10">
    <source>
        <dbReference type="Proteomes" id="UP001085076"/>
    </source>
</evidence>
<comment type="similarity">
    <text evidence="6">Belongs to the UTP23/FCF1 family. UTP23 subfamily.</text>
</comment>
<keyword evidence="2" id="KW-0690">Ribosome biogenesis</keyword>
<proteinExistence type="inferred from homology"/>
<feature type="compositionally biased region" description="Polar residues" evidence="7">
    <location>
        <begin position="190"/>
        <end position="214"/>
    </location>
</feature>
<keyword evidence="4" id="KW-0539">Nucleus</keyword>
<evidence type="ECO:0000259" key="8">
    <source>
        <dbReference type="Pfam" id="PF24779"/>
    </source>
</evidence>
<dbReference type="OrthoDB" id="25675at2759"/>
<dbReference type="AlphaFoldDB" id="A0A9D5BZM7"/>
<dbReference type="FunFam" id="3.40.50.1010:FF:000006">
    <property type="entry name" value="rRNA-processing protein UTP23 homolog"/>
    <property type="match status" value="1"/>
</dbReference>
<keyword evidence="3" id="KW-0698">rRNA processing</keyword>
<name>A0A9D5BZM7_9LILI</name>
<sequence length="285" mass="32138">MRVKKQKRHRKAVRFYSACFGFREPYKVLCDGTFVHHLLLHGLIPADNVLHRLLGARVLLFSSRCVIAELQALGDSHSDALNAARQLVAARCDHEKRVSATACIESIIGEFNPEHFFVATQDADLRRKFQKIPGVPVIYGLKNSLFIDQPSAHQREFVKSTEERRLCVSEPEYHKLYKKESKGGLESQTTNLASFHDGSTNDISASDHMGNSISRGHMLGVAEKTKFKRKRAKGPNPLSCMKKKKKEGSSSAVNQVEKTDGNTKRKRIRKRNRTHKESNTSELAS</sequence>
<reference evidence="9" key="1">
    <citation type="submission" date="2021-03" db="EMBL/GenBank/DDBJ databases">
        <authorList>
            <person name="Li Z."/>
            <person name="Yang C."/>
        </authorList>
    </citation>
    <scope>NUCLEOTIDE SEQUENCE</scope>
    <source>
        <strain evidence="9">Dzin_1.0</strain>
        <tissue evidence="9">Leaf</tissue>
    </source>
</reference>
<protein>
    <recommendedName>
        <fullName evidence="8">UTP23 sensor motif region domain-containing protein</fullName>
    </recommendedName>
</protein>
<dbReference type="EMBL" id="JAGGNH010000009">
    <property type="protein sequence ID" value="KAJ0963967.1"/>
    <property type="molecule type" value="Genomic_DNA"/>
</dbReference>
<feature type="domain" description="UTP23 sensor motif region" evidence="8">
    <location>
        <begin position="226"/>
        <end position="245"/>
    </location>
</feature>
<evidence type="ECO:0000256" key="5">
    <source>
        <dbReference type="ARBA" id="ARBA00037300"/>
    </source>
</evidence>
<dbReference type="CDD" id="cd08553">
    <property type="entry name" value="PIN_Fcf1-like"/>
    <property type="match status" value="1"/>
</dbReference>
<dbReference type="Proteomes" id="UP001085076">
    <property type="component" value="Miscellaneous, Linkage group lg09"/>
</dbReference>
<dbReference type="PANTHER" id="PTHR12416">
    <property type="entry name" value="RRNA-PROCESSING PROTEIN UTP23 HOMOLOG"/>
    <property type="match status" value="1"/>
</dbReference>
<evidence type="ECO:0000256" key="7">
    <source>
        <dbReference type="SAM" id="MobiDB-lite"/>
    </source>
</evidence>
<feature type="region of interest" description="Disordered" evidence="7">
    <location>
        <begin position="190"/>
        <end position="285"/>
    </location>
</feature>
<dbReference type="InterPro" id="IPR057776">
    <property type="entry name" value="UTP23_sensor"/>
</dbReference>
<dbReference type="GO" id="GO:0032040">
    <property type="term" value="C:small-subunit processome"/>
    <property type="evidence" value="ECO:0007669"/>
    <property type="project" value="InterPro"/>
</dbReference>
<accession>A0A9D5BZM7</accession>
<comment type="caution">
    <text evidence="9">The sequence shown here is derived from an EMBL/GenBank/DDBJ whole genome shotgun (WGS) entry which is preliminary data.</text>
</comment>
<feature type="compositionally biased region" description="Basic residues" evidence="7">
    <location>
        <begin position="264"/>
        <end position="274"/>
    </location>
</feature>
<organism evidence="9 10">
    <name type="scientific">Dioscorea zingiberensis</name>
    <dbReference type="NCBI Taxonomy" id="325984"/>
    <lineage>
        <taxon>Eukaryota</taxon>
        <taxon>Viridiplantae</taxon>
        <taxon>Streptophyta</taxon>
        <taxon>Embryophyta</taxon>
        <taxon>Tracheophyta</taxon>
        <taxon>Spermatophyta</taxon>
        <taxon>Magnoliopsida</taxon>
        <taxon>Liliopsida</taxon>
        <taxon>Dioscoreales</taxon>
        <taxon>Dioscoreaceae</taxon>
        <taxon>Dioscorea</taxon>
    </lineage>
</organism>
<dbReference type="InterPro" id="IPR006984">
    <property type="entry name" value="Fcf1/UTP23"/>
</dbReference>
<evidence type="ECO:0000256" key="3">
    <source>
        <dbReference type="ARBA" id="ARBA00022552"/>
    </source>
</evidence>
<evidence type="ECO:0000256" key="2">
    <source>
        <dbReference type="ARBA" id="ARBA00022517"/>
    </source>
</evidence>
<keyword evidence="10" id="KW-1185">Reference proteome</keyword>